<dbReference type="Gene3D" id="2.60.200.20">
    <property type="match status" value="2"/>
</dbReference>
<name>A0A0T5YZ86_9GAMM</name>
<keyword evidence="3" id="KW-1185">Reference proteome</keyword>
<dbReference type="PROSITE" id="PS50006">
    <property type="entry name" value="FHA_DOMAIN"/>
    <property type="match status" value="1"/>
</dbReference>
<proteinExistence type="predicted"/>
<comment type="caution">
    <text evidence="2">The sequence shown here is derived from an EMBL/GenBank/DDBJ whole genome shotgun (WGS) entry which is preliminary data.</text>
</comment>
<dbReference type="OrthoDB" id="151099at2"/>
<dbReference type="AlphaFoldDB" id="A0A0T5YZ86"/>
<dbReference type="Pfam" id="PF16697">
    <property type="entry name" value="Yop-YscD_cpl"/>
    <property type="match status" value="1"/>
</dbReference>
<evidence type="ECO:0000313" key="2">
    <source>
        <dbReference type="EMBL" id="KRT55477.1"/>
    </source>
</evidence>
<dbReference type="InterPro" id="IPR000253">
    <property type="entry name" value="FHA_dom"/>
</dbReference>
<organism evidence="2 3">
    <name type="scientific">endosymbiont of Ridgeia piscesae</name>
    <dbReference type="NCBI Taxonomy" id="54398"/>
    <lineage>
        <taxon>Bacteria</taxon>
        <taxon>Pseudomonadati</taxon>
        <taxon>Pseudomonadota</taxon>
        <taxon>Gammaproteobacteria</taxon>
        <taxon>sulfur-oxidizing symbionts</taxon>
    </lineage>
</organism>
<dbReference type="InterPro" id="IPR032030">
    <property type="entry name" value="YscD_cytoplasmic_dom"/>
</dbReference>
<dbReference type="EMBL" id="LDXT01000078">
    <property type="protein sequence ID" value="KRT55477.1"/>
    <property type="molecule type" value="Genomic_DNA"/>
</dbReference>
<dbReference type="InterPro" id="IPR008984">
    <property type="entry name" value="SMAD_FHA_dom_sf"/>
</dbReference>
<dbReference type="CDD" id="cd00060">
    <property type="entry name" value="FHA"/>
    <property type="match status" value="2"/>
</dbReference>
<dbReference type="SUPFAM" id="SSF49879">
    <property type="entry name" value="SMAD/FHA domain"/>
    <property type="match status" value="2"/>
</dbReference>
<evidence type="ECO:0000313" key="3">
    <source>
        <dbReference type="Proteomes" id="UP000051634"/>
    </source>
</evidence>
<feature type="domain" description="FHA" evidence="1">
    <location>
        <begin position="23"/>
        <end position="77"/>
    </location>
</feature>
<evidence type="ECO:0000259" key="1">
    <source>
        <dbReference type="PROSITE" id="PS50006"/>
    </source>
</evidence>
<sequence>MPKLTLSFKGRLIDVYHLKPGETLIGRNPSCDICIDSLAIAPLHAKIVLDDQQCRIEVLDEEYPLSLNYNSIERSELTHGDLMEIGKHTLAYAEDAIEPSGDINIPVGSNEQAESGPEGTNIDESRRKGILQILSGAHLGRIIPLNRNLTRIGRAGTDCAMISLRNDGYYISYLEGPNPPQVNDHPIGSESFLLKEGDMIEVGETKMQFHF</sequence>
<dbReference type="RefSeq" id="WP_060528492.1">
    <property type="nucleotide sequence ID" value="NZ_KQ557134.1"/>
</dbReference>
<reference evidence="2 3" key="1">
    <citation type="submission" date="2015-11" db="EMBL/GenBank/DDBJ databases">
        <title>The genome of Candidatus Endoriftia persephone in Ridgeia piscesae and population structure of the North Eastern Pacific vestimentiferan symbionts.</title>
        <authorList>
            <person name="Perez M."/>
            <person name="Juniper K.S."/>
        </authorList>
    </citation>
    <scope>NUCLEOTIDE SEQUENCE [LARGE SCALE GENOMIC DNA]</scope>
    <source>
        <strain evidence="2">Ind11</strain>
    </source>
</reference>
<accession>A0A0T5YZ86</accession>
<protein>
    <submittedName>
        <fullName evidence="2">FHA domain</fullName>
    </submittedName>
</protein>
<gene>
    <name evidence="2" type="ORF">Ga0074115_11914</name>
</gene>
<dbReference type="Proteomes" id="UP000051634">
    <property type="component" value="Unassembled WGS sequence"/>
</dbReference>